<feature type="chain" id="PRO_5042552450" evidence="3">
    <location>
        <begin position="20"/>
        <end position="696"/>
    </location>
</feature>
<keyword evidence="2" id="KW-0472">Membrane</keyword>
<feature type="region of interest" description="Disordered" evidence="1">
    <location>
        <begin position="274"/>
        <end position="306"/>
    </location>
</feature>
<sequence>MRATLLTGSAGLLFKLAAAQCKTVTTTQVGIATTVSDLSAFQSSMDAKYSKTGGDITNTVFIHTSVYTYPGGSFTGYGIYESDALASEGFNFVTQTVTETSCEPTEPPETDEPSETLPPSPTGSICSPHGDHWHCHPSPTGTGTTAAETSSSSSSDPDDDDDDEPPASTATCTPHHDHWHCPPGVPSPTYAPSAAPSPSTLTRAPATTTAATNGSSSPSSTSGGDAPADSAVSTAGAASKPHAQSVALSVVLGLGIFVYGGVFSEILAVMSSSRRNNGGSGSGSGSGSGNSSSASSPTRPPRERHHLIPRSPSALLFPPAPPPLHITIRFSTALPDVELDIPSPQQTTVVALKHLIRGRLAADAGSQADSDEPSTQPTPAAQASRARLRFIHNGRILPDASALSAVLKAPPPPPLSHQHNDPKGKSPAGVRPRQQQRVFINCSIGDELSTTDLEAEATAASAPPPLTTLTPTSPLPSPSPSRSPGPRPPHPLITTNLPPPETNTTTTNNNNNDDDALAQGGGAAAAQTERQPLGFDRLQQAGLTAAEISTLRSHFRAIHTARFTPDTMPSPDTLRAMEDAWLDNSGQSSHVPLTTTIPTTAHGYNNASTGDVDVVVGDGDQGGGGGEGAMDDAFGLSAVAGPLIQGMLIGFVFPLGVIGWLGKEDGVWSRRMQVFVVFGVLLSVSVGLVRGLTGEG</sequence>
<feature type="domain" description="DSC E3 ubiquitin ligase complex subunit 3 C-terminal" evidence="5">
    <location>
        <begin position="534"/>
        <end position="690"/>
    </location>
</feature>
<accession>A0AAJ0M091</accession>
<evidence type="ECO:0000259" key="4">
    <source>
        <dbReference type="Pfam" id="PF10302"/>
    </source>
</evidence>
<dbReference type="EMBL" id="JAUDZG010000005">
    <property type="protein sequence ID" value="KAK3304113.1"/>
    <property type="molecule type" value="Genomic_DNA"/>
</dbReference>
<evidence type="ECO:0000259" key="5">
    <source>
        <dbReference type="Pfam" id="PF13373"/>
    </source>
</evidence>
<gene>
    <name evidence="6" type="ORF">B0T15DRAFT_503434</name>
</gene>
<evidence type="ECO:0000256" key="2">
    <source>
        <dbReference type="SAM" id="Phobius"/>
    </source>
</evidence>
<dbReference type="PANTHER" id="PTHR28049:SF1">
    <property type="entry name" value="DSC E3 UBIQUITIN LIGASE COMPLEX SUBUNIT 3"/>
    <property type="match status" value="1"/>
</dbReference>
<evidence type="ECO:0000256" key="1">
    <source>
        <dbReference type="SAM" id="MobiDB-lite"/>
    </source>
</evidence>
<feature type="region of interest" description="Disordered" evidence="1">
    <location>
        <begin position="405"/>
        <end position="433"/>
    </location>
</feature>
<dbReference type="RefSeq" id="XP_062719893.1">
    <property type="nucleotide sequence ID" value="XM_062867469.1"/>
</dbReference>
<feature type="compositionally biased region" description="Low complexity" evidence="1">
    <location>
        <begin position="187"/>
        <end position="228"/>
    </location>
</feature>
<feature type="domain" description="DSC E3 ubiquitin ligase complex subunit 3 ubiquitin-like" evidence="4">
    <location>
        <begin position="325"/>
        <end position="447"/>
    </location>
</feature>
<feature type="compositionally biased region" description="Pro residues" evidence="1">
    <location>
        <begin position="473"/>
        <end position="501"/>
    </location>
</feature>
<dbReference type="PANTHER" id="PTHR28049">
    <property type="entry name" value="TRANSMEMBRANE PROTEIN YOR223W"/>
    <property type="match status" value="1"/>
</dbReference>
<feature type="transmembrane region" description="Helical" evidence="2">
    <location>
        <begin position="643"/>
        <end position="662"/>
    </location>
</feature>
<dbReference type="InterPro" id="IPR019413">
    <property type="entry name" value="Dsc3_ub-like_dom"/>
</dbReference>
<keyword evidence="3" id="KW-0732">Signal</keyword>
<feature type="transmembrane region" description="Helical" evidence="2">
    <location>
        <begin position="674"/>
        <end position="693"/>
    </location>
</feature>
<dbReference type="AlphaFoldDB" id="A0AAJ0M091"/>
<evidence type="ECO:0000313" key="6">
    <source>
        <dbReference type="EMBL" id="KAK3304113.1"/>
    </source>
</evidence>
<dbReference type="GO" id="GO:0044695">
    <property type="term" value="C:Dsc E3 ubiquitin ligase complex"/>
    <property type="evidence" value="ECO:0007669"/>
    <property type="project" value="InterPro"/>
</dbReference>
<keyword evidence="2" id="KW-1133">Transmembrane helix</keyword>
<organism evidence="6 7">
    <name type="scientific">Chaetomium strumarium</name>
    <dbReference type="NCBI Taxonomy" id="1170767"/>
    <lineage>
        <taxon>Eukaryota</taxon>
        <taxon>Fungi</taxon>
        <taxon>Dikarya</taxon>
        <taxon>Ascomycota</taxon>
        <taxon>Pezizomycotina</taxon>
        <taxon>Sordariomycetes</taxon>
        <taxon>Sordariomycetidae</taxon>
        <taxon>Sordariales</taxon>
        <taxon>Chaetomiaceae</taxon>
        <taxon>Chaetomium</taxon>
    </lineage>
</organism>
<protein>
    <submittedName>
        <fullName evidence="6">DUF2407 C-terminal domain-containing protein</fullName>
    </submittedName>
</protein>
<dbReference type="Proteomes" id="UP001273166">
    <property type="component" value="Unassembled WGS sequence"/>
</dbReference>
<feature type="region of interest" description="Disordered" evidence="1">
    <location>
        <begin position="455"/>
        <end position="529"/>
    </location>
</feature>
<feature type="signal peptide" evidence="3">
    <location>
        <begin position="1"/>
        <end position="19"/>
    </location>
</feature>
<dbReference type="GeneID" id="87886298"/>
<dbReference type="Pfam" id="PF10302">
    <property type="entry name" value="Dsc3_N"/>
    <property type="match status" value="1"/>
</dbReference>
<proteinExistence type="predicted"/>
<feature type="compositionally biased region" description="Acidic residues" evidence="1">
    <location>
        <begin position="156"/>
        <end position="165"/>
    </location>
</feature>
<feature type="compositionally biased region" description="Low complexity" evidence="1">
    <location>
        <begin position="455"/>
        <end position="472"/>
    </location>
</feature>
<feature type="compositionally biased region" description="Low complexity" evidence="1">
    <location>
        <begin position="502"/>
        <end position="511"/>
    </location>
</feature>
<feature type="compositionally biased region" description="Low complexity" evidence="1">
    <location>
        <begin position="137"/>
        <end position="155"/>
    </location>
</feature>
<feature type="region of interest" description="Disordered" evidence="1">
    <location>
        <begin position="97"/>
        <end position="233"/>
    </location>
</feature>
<evidence type="ECO:0000313" key="7">
    <source>
        <dbReference type="Proteomes" id="UP001273166"/>
    </source>
</evidence>
<dbReference type="Pfam" id="PF13373">
    <property type="entry name" value="Dsc3_C"/>
    <property type="match status" value="1"/>
</dbReference>
<reference evidence="6" key="1">
    <citation type="journal article" date="2023" name="Mol. Phylogenet. Evol.">
        <title>Genome-scale phylogeny and comparative genomics of the fungal order Sordariales.</title>
        <authorList>
            <person name="Hensen N."/>
            <person name="Bonometti L."/>
            <person name="Westerberg I."/>
            <person name="Brannstrom I.O."/>
            <person name="Guillou S."/>
            <person name="Cros-Aarteil S."/>
            <person name="Calhoun S."/>
            <person name="Haridas S."/>
            <person name="Kuo A."/>
            <person name="Mondo S."/>
            <person name="Pangilinan J."/>
            <person name="Riley R."/>
            <person name="LaButti K."/>
            <person name="Andreopoulos B."/>
            <person name="Lipzen A."/>
            <person name="Chen C."/>
            <person name="Yan M."/>
            <person name="Daum C."/>
            <person name="Ng V."/>
            <person name="Clum A."/>
            <person name="Steindorff A."/>
            <person name="Ohm R.A."/>
            <person name="Martin F."/>
            <person name="Silar P."/>
            <person name="Natvig D.O."/>
            <person name="Lalanne C."/>
            <person name="Gautier V."/>
            <person name="Ament-Velasquez S.L."/>
            <person name="Kruys A."/>
            <person name="Hutchinson M.I."/>
            <person name="Powell A.J."/>
            <person name="Barry K."/>
            <person name="Miller A.N."/>
            <person name="Grigoriev I.V."/>
            <person name="Debuchy R."/>
            <person name="Gladieux P."/>
            <person name="Hiltunen Thoren M."/>
            <person name="Johannesson H."/>
        </authorList>
    </citation>
    <scope>NUCLEOTIDE SEQUENCE</scope>
    <source>
        <strain evidence="6">CBS 333.67</strain>
    </source>
</reference>
<dbReference type="InterPro" id="IPR045226">
    <property type="entry name" value="Dsc3"/>
</dbReference>
<feature type="region of interest" description="Disordered" evidence="1">
    <location>
        <begin position="363"/>
        <end position="383"/>
    </location>
</feature>
<feature type="compositionally biased region" description="Gly residues" evidence="1">
    <location>
        <begin position="278"/>
        <end position="288"/>
    </location>
</feature>
<comment type="caution">
    <text evidence="6">The sequence shown here is derived from an EMBL/GenBank/DDBJ whole genome shotgun (WGS) entry which is preliminary data.</text>
</comment>
<reference evidence="6" key="2">
    <citation type="submission" date="2023-06" db="EMBL/GenBank/DDBJ databases">
        <authorList>
            <consortium name="Lawrence Berkeley National Laboratory"/>
            <person name="Mondo S.J."/>
            <person name="Hensen N."/>
            <person name="Bonometti L."/>
            <person name="Westerberg I."/>
            <person name="Brannstrom I.O."/>
            <person name="Guillou S."/>
            <person name="Cros-Aarteil S."/>
            <person name="Calhoun S."/>
            <person name="Haridas S."/>
            <person name="Kuo A."/>
            <person name="Pangilinan J."/>
            <person name="Riley R."/>
            <person name="Labutti K."/>
            <person name="Andreopoulos B."/>
            <person name="Lipzen A."/>
            <person name="Chen C."/>
            <person name="Yanf M."/>
            <person name="Daum C."/>
            <person name="Ng V."/>
            <person name="Clum A."/>
            <person name="Steindorff A."/>
            <person name="Ohm R."/>
            <person name="Martin F."/>
            <person name="Silar P."/>
            <person name="Natvig D."/>
            <person name="Lalanne C."/>
            <person name="Gautier V."/>
            <person name="Ament-Velasquez S.L."/>
            <person name="Kruys A."/>
            <person name="Hutchinson M.I."/>
            <person name="Powell A.J."/>
            <person name="Barry K."/>
            <person name="Miller A.N."/>
            <person name="Grigoriev I.V."/>
            <person name="Debuchy R."/>
            <person name="Gladieux P."/>
            <person name="Thoren M.H."/>
            <person name="Johannesson H."/>
        </authorList>
    </citation>
    <scope>NUCLEOTIDE SEQUENCE</scope>
    <source>
        <strain evidence="6">CBS 333.67</strain>
    </source>
</reference>
<dbReference type="InterPro" id="IPR025390">
    <property type="entry name" value="Dsc3_C"/>
</dbReference>
<dbReference type="GO" id="GO:0005783">
    <property type="term" value="C:endoplasmic reticulum"/>
    <property type="evidence" value="ECO:0007669"/>
    <property type="project" value="TreeGrafter"/>
</dbReference>
<keyword evidence="7" id="KW-1185">Reference proteome</keyword>
<name>A0AAJ0M091_9PEZI</name>
<evidence type="ECO:0000256" key="3">
    <source>
        <dbReference type="SAM" id="SignalP"/>
    </source>
</evidence>
<keyword evidence="2" id="KW-0812">Transmembrane</keyword>